<reference evidence="2 3" key="1">
    <citation type="submission" date="2023-03" db="EMBL/GenBank/DDBJ databases">
        <title>Draft genome sequence of type strain Streptomyces ferralitis JCM 14344.</title>
        <authorList>
            <person name="Klaysubun C."/>
            <person name="Duangmal K."/>
        </authorList>
    </citation>
    <scope>NUCLEOTIDE SEQUENCE [LARGE SCALE GENOMIC DNA]</scope>
    <source>
        <strain evidence="2 3">JCM 14344</strain>
    </source>
</reference>
<accession>A0ABT5Z1M7</accession>
<evidence type="ECO:0000313" key="3">
    <source>
        <dbReference type="Proteomes" id="UP001220022"/>
    </source>
</evidence>
<name>A0ABT5Z1M7_9ACTN</name>
<organism evidence="2 3">
    <name type="scientific">Streptantibioticus ferralitis</name>
    <dbReference type="NCBI Taxonomy" id="236510"/>
    <lineage>
        <taxon>Bacteria</taxon>
        <taxon>Bacillati</taxon>
        <taxon>Actinomycetota</taxon>
        <taxon>Actinomycetes</taxon>
        <taxon>Kitasatosporales</taxon>
        <taxon>Streptomycetaceae</taxon>
        <taxon>Streptantibioticus</taxon>
    </lineage>
</organism>
<gene>
    <name evidence="2" type="ORF">P2L57_18060</name>
</gene>
<proteinExistence type="predicted"/>
<dbReference type="Proteomes" id="UP001220022">
    <property type="component" value="Unassembled WGS sequence"/>
</dbReference>
<keyword evidence="3" id="KW-1185">Reference proteome</keyword>
<comment type="caution">
    <text evidence="2">The sequence shown here is derived from an EMBL/GenBank/DDBJ whole genome shotgun (WGS) entry which is preliminary data.</text>
</comment>
<evidence type="ECO:0000256" key="1">
    <source>
        <dbReference type="SAM" id="MobiDB-lite"/>
    </source>
</evidence>
<evidence type="ECO:0000313" key="2">
    <source>
        <dbReference type="EMBL" id="MDF2257552.1"/>
    </source>
</evidence>
<feature type="region of interest" description="Disordered" evidence="1">
    <location>
        <begin position="1"/>
        <end position="28"/>
    </location>
</feature>
<protein>
    <submittedName>
        <fullName evidence="2">Uncharacterized protein</fullName>
    </submittedName>
</protein>
<dbReference type="RefSeq" id="WP_275815670.1">
    <property type="nucleotide sequence ID" value="NZ_BAAANM010000001.1"/>
</dbReference>
<sequence length="106" mass="12242">MRPVVRAHPESDLDAGGTAHPPRTADDGDQQWLVGFRFRTPTGWLVRHYYLITQAEDETHAIRLAGQRARSAPERKAHDYAALDERWAEIRRIRRDALGYWHLSAL</sequence>
<dbReference type="EMBL" id="JARHTQ010000010">
    <property type="protein sequence ID" value="MDF2257552.1"/>
    <property type="molecule type" value="Genomic_DNA"/>
</dbReference>